<dbReference type="AlphaFoldDB" id="U4KTD2"/>
<dbReference type="OrthoDB" id="9785675at2"/>
<evidence type="ECO:0000259" key="5">
    <source>
        <dbReference type="Pfam" id="PF04542"/>
    </source>
</evidence>
<name>U4KTD2_9MOLU</name>
<dbReference type="InterPro" id="IPR036388">
    <property type="entry name" value="WH-like_DNA-bd_sf"/>
</dbReference>
<dbReference type="RefSeq" id="WP_030005344.1">
    <property type="nucleotide sequence ID" value="NC_022549.1"/>
</dbReference>
<dbReference type="InterPro" id="IPR013324">
    <property type="entry name" value="RNA_pol_sigma_r3/r4-like"/>
</dbReference>
<dbReference type="KEGG" id="abra:BN85314630"/>
<keyword evidence="2" id="KW-0805">Transcription regulation</keyword>
<dbReference type="CDD" id="cd06171">
    <property type="entry name" value="Sigma70_r4"/>
    <property type="match status" value="1"/>
</dbReference>
<keyword evidence="8" id="KW-1185">Reference proteome</keyword>
<dbReference type="Pfam" id="PF08281">
    <property type="entry name" value="Sigma70_r4_2"/>
    <property type="match status" value="1"/>
</dbReference>
<feature type="domain" description="RNA polymerase sigma-70 region 2" evidence="5">
    <location>
        <begin position="10"/>
        <end position="76"/>
    </location>
</feature>
<evidence type="ECO:0000256" key="2">
    <source>
        <dbReference type="ARBA" id="ARBA00023015"/>
    </source>
</evidence>
<evidence type="ECO:0000313" key="8">
    <source>
        <dbReference type="Proteomes" id="UP000032737"/>
    </source>
</evidence>
<evidence type="ECO:0000256" key="1">
    <source>
        <dbReference type="ARBA" id="ARBA00010641"/>
    </source>
</evidence>
<evidence type="ECO:0000259" key="6">
    <source>
        <dbReference type="Pfam" id="PF08281"/>
    </source>
</evidence>
<dbReference type="GO" id="GO:0003677">
    <property type="term" value="F:DNA binding"/>
    <property type="evidence" value="ECO:0007669"/>
    <property type="project" value="InterPro"/>
</dbReference>
<feature type="domain" description="RNA polymerase sigma factor 70 region 4 type 2" evidence="6">
    <location>
        <begin position="104"/>
        <end position="152"/>
    </location>
</feature>
<dbReference type="InterPro" id="IPR013325">
    <property type="entry name" value="RNA_pol_sigma_r2"/>
</dbReference>
<organism evidence="7 8">
    <name type="scientific">Acholeplasma brassicae</name>
    <dbReference type="NCBI Taxonomy" id="61635"/>
    <lineage>
        <taxon>Bacteria</taxon>
        <taxon>Bacillati</taxon>
        <taxon>Mycoplasmatota</taxon>
        <taxon>Mollicutes</taxon>
        <taxon>Acholeplasmatales</taxon>
        <taxon>Acholeplasmataceae</taxon>
        <taxon>Acholeplasma</taxon>
    </lineage>
</organism>
<dbReference type="NCBIfam" id="TIGR02937">
    <property type="entry name" value="sigma70-ECF"/>
    <property type="match status" value="1"/>
</dbReference>
<keyword evidence="4" id="KW-0804">Transcription</keyword>
<accession>U4KTD2</accession>
<protein>
    <submittedName>
        <fullName evidence="7">RNA polymerase sigma factor, sigma-70 family</fullName>
    </submittedName>
</protein>
<keyword evidence="3" id="KW-0731">Sigma factor</keyword>
<dbReference type="Pfam" id="PF04542">
    <property type="entry name" value="Sigma70_r2"/>
    <property type="match status" value="1"/>
</dbReference>
<dbReference type="EMBL" id="FO681348">
    <property type="protein sequence ID" value="CCV66484.1"/>
    <property type="molecule type" value="Genomic_DNA"/>
</dbReference>
<gene>
    <name evidence="7" type="ORF">BN85314630</name>
</gene>
<dbReference type="Gene3D" id="1.10.10.10">
    <property type="entry name" value="Winged helix-like DNA-binding domain superfamily/Winged helix DNA-binding domain"/>
    <property type="match status" value="1"/>
</dbReference>
<dbReference type="Proteomes" id="UP000032737">
    <property type="component" value="Chromosome"/>
</dbReference>
<dbReference type="InterPro" id="IPR007627">
    <property type="entry name" value="RNA_pol_sigma70_r2"/>
</dbReference>
<comment type="similarity">
    <text evidence="1">Belongs to the sigma-70 factor family. ECF subfamily.</text>
</comment>
<evidence type="ECO:0000256" key="3">
    <source>
        <dbReference type="ARBA" id="ARBA00023082"/>
    </source>
</evidence>
<proteinExistence type="inferred from homology"/>
<evidence type="ECO:0000313" key="7">
    <source>
        <dbReference type="EMBL" id="CCV66484.1"/>
    </source>
</evidence>
<dbReference type="SUPFAM" id="SSF88659">
    <property type="entry name" value="Sigma3 and sigma4 domains of RNA polymerase sigma factors"/>
    <property type="match status" value="1"/>
</dbReference>
<evidence type="ECO:0000256" key="4">
    <source>
        <dbReference type="ARBA" id="ARBA00023163"/>
    </source>
</evidence>
<dbReference type="SUPFAM" id="SSF88946">
    <property type="entry name" value="Sigma2 domain of RNA polymerase sigma factors"/>
    <property type="match status" value="1"/>
</dbReference>
<sequence>MNETTDFNLFYHRHKQTVTQICYSYTKNIFDTEDLVQDVFIKYLEKRPVFKDQAHEKYWLIRVAINRCHDFYKKNRPQIHVDQIKISEAIADEHEDENSKHMFELICLLEPMYKSCIILYYYEDLSVKEISKVLKTSESTIKKRLERARSQLKKTWEAKTNGR</sequence>
<dbReference type="STRING" id="61635.BN85314630"/>
<dbReference type="PANTHER" id="PTHR43133:SF60">
    <property type="entry name" value="RNA POLYMERASE SIGMA FACTOR SIGV"/>
    <property type="match status" value="1"/>
</dbReference>
<dbReference type="InterPro" id="IPR014284">
    <property type="entry name" value="RNA_pol_sigma-70_dom"/>
</dbReference>
<dbReference type="PANTHER" id="PTHR43133">
    <property type="entry name" value="RNA POLYMERASE ECF-TYPE SIGMA FACTO"/>
    <property type="match status" value="1"/>
</dbReference>
<dbReference type="Gene3D" id="1.10.1740.10">
    <property type="match status" value="1"/>
</dbReference>
<dbReference type="InterPro" id="IPR013249">
    <property type="entry name" value="RNA_pol_sigma70_r4_t2"/>
</dbReference>
<reference evidence="7 8" key="1">
    <citation type="journal article" date="2013" name="J. Mol. Microbiol. Biotechnol.">
        <title>Analysis of the Complete Genomes of Acholeplasma brassicae , A. palmae and A. laidlawii and Their Comparison to the Obligate Parasites from ' Candidatus Phytoplasma'.</title>
        <authorList>
            <person name="Kube M."/>
            <person name="Siewert C."/>
            <person name="Migdoll A.M."/>
            <person name="Duduk B."/>
            <person name="Holz S."/>
            <person name="Rabus R."/>
            <person name="Seemuller E."/>
            <person name="Mitrovic J."/>
            <person name="Muller I."/>
            <person name="Buttner C."/>
            <person name="Reinhardt R."/>
        </authorList>
    </citation>
    <scope>NUCLEOTIDE SEQUENCE [LARGE SCALE GENOMIC DNA]</scope>
    <source>
        <strain evidence="8">0502</strain>
    </source>
</reference>
<dbReference type="HOGENOM" id="CLU_047691_3_1_14"/>
<dbReference type="GO" id="GO:0016987">
    <property type="term" value="F:sigma factor activity"/>
    <property type="evidence" value="ECO:0007669"/>
    <property type="project" value="UniProtKB-KW"/>
</dbReference>
<dbReference type="InterPro" id="IPR039425">
    <property type="entry name" value="RNA_pol_sigma-70-like"/>
</dbReference>
<dbReference type="GO" id="GO:0006352">
    <property type="term" value="P:DNA-templated transcription initiation"/>
    <property type="evidence" value="ECO:0007669"/>
    <property type="project" value="InterPro"/>
</dbReference>